<name>A0A2T6GAT6_9PSED</name>
<dbReference type="EMBL" id="PYJM01000021">
    <property type="protein sequence ID" value="PUA41273.1"/>
    <property type="molecule type" value="Genomic_DNA"/>
</dbReference>
<proteinExistence type="predicted"/>
<dbReference type="AlphaFoldDB" id="A0A2T6GAT6"/>
<gene>
    <name evidence="1" type="ORF">C5U62_32900</name>
</gene>
<organism evidence="1 2">
    <name type="scientific">Pseudomonas protegens</name>
    <dbReference type="NCBI Taxonomy" id="380021"/>
    <lineage>
        <taxon>Bacteria</taxon>
        <taxon>Pseudomonadati</taxon>
        <taxon>Pseudomonadota</taxon>
        <taxon>Gammaproteobacteria</taxon>
        <taxon>Pseudomonadales</taxon>
        <taxon>Pseudomonadaceae</taxon>
        <taxon>Pseudomonas</taxon>
    </lineage>
</organism>
<reference evidence="1 2" key="1">
    <citation type="submission" date="2018-03" db="EMBL/GenBank/DDBJ databases">
        <title>Draft genome sequence of the plant growth promoting rhizobacterium Pseudomonas protegens strain BNJ-SS-45 isolated from wheat (Triticum aestivum) rhizosphere.</title>
        <authorList>
            <person name="Bajpai A."/>
            <person name="Shende K."/>
            <person name="Meena N."/>
            <person name="Upadhyayula S.R."/>
            <person name="Suravajhala P."/>
            <person name="Medicherla K.M."/>
            <person name="Johri B.N."/>
        </authorList>
    </citation>
    <scope>NUCLEOTIDE SEQUENCE [LARGE SCALE GENOMIC DNA]</scope>
    <source>
        <strain evidence="1 2">BNJ-SS-45</strain>
    </source>
</reference>
<evidence type="ECO:0000313" key="1">
    <source>
        <dbReference type="EMBL" id="PUA41273.1"/>
    </source>
</evidence>
<evidence type="ECO:0000313" key="2">
    <source>
        <dbReference type="Proteomes" id="UP000244178"/>
    </source>
</evidence>
<sequence>MSSKGTGVSNGLSSGSLVCSPQGFGCTQGIERQAFLMFIGNPFGFILSGKLGRILGTALGFSFGGDLGSFSLGFFLGGCCSSGFFSSLSLPSLFRFCCPLRGS</sequence>
<accession>A0A2T6GAT6</accession>
<comment type="caution">
    <text evidence="1">The sequence shown here is derived from an EMBL/GenBank/DDBJ whole genome shotgun (WGS) entry which is preliminary data.</text>
</comment>
<protein>
    <submittedName>
        <fullName evidence="1">Uncharacterized protein</fullName>
    </submittedName>
</protein>
<dbReference type="Proteomes" id="UP000244178">
    <property type="component" value="Unassembled WGS sequence"/>
</dbReference>